<organism evidence="2 5">
    <name type="scientific">Arthrobacter bambusae</name>
    <dbReference type="NCBI Taxonomy" id="1338426"/>
    <lineage>
        <taxon>Bacteria</taxon>
        <taxon>Bacillati</taxon>
        <taxon>Actinomycetota</taxon>
        <taxon>Actinomycetes</taxon>
        <taxon>Micrococcales</taxon>
        <taxon>Micrococcaceae</taxon>
        <taxon>Arthrobacter</taxon>
    </lineage>
</organism>
<sequence>MTDEVHDDQALESIATLAATTKAGEALAEHAAGDLGAADGYGRANRERKERRSYLRDGL</sequence>
<keyword evidence="4" id="KW-1185">Reference proteome</keyword>
<dbReference type="EMBL" id="JAUSRG010000003">
    <property type="protein sequence ID" value="MDP9904807.1"/>
    <property type="molecule type" value="Genomic_DNA"/>
</dbReference>
<evidence type="ECO:0000313" key="2">
    <source>
        <dbReference type="EMBL" id="MDP9904807.1"/>
    </source>
</evidence>
<dbReference type="Proteomes" id="UP001230951">
    <property type="component" value="Unassembled WGS sequence"/>
</dbReference>
<comment type="caution">
    <text evidence="2">The sequence shown here is derived from an EMBL/GenBank/DDBJ whole genome shotgun (WGS) entry which is preliminary data.</text>
</comment>
<feature type="region of interest" description="Disordered" evidence="1">
    <location>
        <begin position="33"/>
        <end position="59"/>
    </location>
</feature>
<feature type="compositionally biased region" description="Low complexity" evidence="1">
    <location>
        <begin position="33"/>
        <end position="43"/>
    </location>
</feature>
<evidence type="ECO:0000313" key="3">
    <source>
        <dbReference type="EMBL" id="MDQ0180764.1"/>
    </source>
</evidence>
<dbReference type="Proteomes" id="UP001242995">
    <property type="component" value="Unassembled WGS sequence"/>
</dbReference>
<proteinExistence type="predicted"/>
<dbReference type="AlphaFoldDB" id="A0AAW8D941"/>
<evidence type="ECO:0000313" key="5">
    <source>
        <dbReference type="Proteomes" id="UP001242995"/>
    </source>
</evidence>
<feature type="compositionally biased region" description="Basic and acidic residues" evidence="1">
    <location>
        <begin position="44"/>
        <end position="59"/>
    </location>
</feature>
<dbReference type="EMBL" id="JAUSTF010000004">
    <property type="protein sequence ID" value="MDQ0180764.1"/>
    <property type="molecule type" value="Genomic_DNA"/>
</dbReference>
<evidence type="ECO:0000313" key="4">
    <source>
        <dbReference type="Proteomes" id="UP001230951"/>
    </source>
</evidence>
<protein>
    <submittedName>
        <fullName evidence="2">Uncharacterized protein</fullName>
    </submittedName>
</protein>
<evidence type="ECO:0000256" key="1">
    <source>
        <dbReference type="SAM" id="MobiDB-lite"/>
    </source>
</evidence>
<name>A0AAW8D941_9MICC</name>
<reference evidence="2 4" key="1">
    <citation type="submission" date="2023-07" db="EMBL/GenBank/DDBJ databases">
        <title>Sorghum-associated microbial communities from plants grown in Nebraska, USA.</title>
        <authorList>
            <person name="Schachtman D."/>
        </authorList>
    </citation>
    <scope>NUCLEOTIDE SEQUENCE</scope>
    <source>
        <strain evidence="2">DS1006</strain>
        <strain evidence="3 4">DS1016</strain>
    </source>
</reference>
<dbReference type="RefSeq" id="WP_306960724.1">
    <property type="nucleotide sequence ID" value="NZ_JAUSRG010000003.1"/>
</dbReference>
<gene>
    <name evidence="2" type="ORF">J2S90_001762</name>
    <name evidence="3" type="ORF">J2S93_002191</name>
</gene>
<accession>A0AAW8D941</accession>